<evidence type="ECO:0000313" key="2">
    <source>
        <dbReference type="EMBL" id="RKF81970.1"/>
    </source>
</evidence>
<keyword evidence="1" id="KW-0732">Signal</keyword>
<proteinExistence type="predicted"/>
<reference evidence="2 3" key="1">
    <citation type="journal article" date="2018" name="BMC Genomics">
        <title>Comparative genome analyses reveal sequence features reflecting distinct modes of host-adaptation between dicot and monocot powdery mildew.</title>
        <authorList>
            <person name="Wu Y."/>
            <person name="Ma X."/>
            <person name="Pan Z."/>
            <person name="Kale S.D."/>
            <person name="Song Y."/>
            <person name="King H."/>
            <person name="Zhang Q."/>
            <person name="Presley C."/>
            <person name="Deng X."/>
            <person name="Wei C.I."/>
            <person name="Xiao S."/>
        </authorList>
    </citation>
    <scope>NUCLEOTIDE SEQUENCE [LARGE SCALE GENOMIC DNA]</scope>
    <source>
        <strain evidence="2">UMSG1</strain>
    </source>
</reference>
<comment type="caution">
    <text evidence="2">The sequence shown here is derived from an EMBL/GenBank/DDBJ whole genome shotgun (WGS) entry which is preliminary data.</text>
</comment>
<sequence length="146" mass="16141">MQFPTYIVALSVFVSTVYGSDHCHKGKNEISQEKFRVDAFAPKFLCSGKQYFTNHDIRKAANDICQKHLCTSGCSGSKACPKSAARNRINPQAGSHRSLKPSETLNDKSWIEGALPSNCKGLRKECIAQKVVARSKDFESQCQQGI</sequence>
<feature type="chain" id="PRO_5019580932" description="Secreted effector protein" evidence="1">
    <location>
        <begin position="20"/>
        <end position="146"/>
    </location>
</feature>
<name>A0A420J5A8_9PEZI</name>
<protein>
    <recommendedName>
        <fullName evidence="4">Secreted effector protein</fullName>
    </recommendedName>
</protein>
<organism evidence="2 3">
    <name type="scientific">Golovinomyces cichoracearum</name>
    <dbReference type="NCBI Taxonomy" id="62708"/>
    <lineage>
        <taxon>Eukaryota</taxon>
        <taxon>Fungi</taxon>
        <taxon>Dikarya</taxon>
        <taxon>Ascomycota</taxon>
        <taxon>Pezizomycotina</taxon>
        <taxon>Leotiomycetes</taxon>
        <taxon>Erysiphales</taxon>
        <taxon>Erysiphaceae</taxon>
        <taxon>Golovinomyces</taxon>
    </lineage>
</organism>
<dbReference type="AlphaFoldDB" id="A0A420J5A8"/>
<evidence type="ECO:0008006" key="4">
    <source>
        <dbReference type="Google" id="ProtNLM"/>
    </source>
</evidence>
<feature type="signal peptide" evidence="1">
    <location>
        <begin position="1"/>
        <end position="19"/>
    </location>
</feature>
<gene>
    <name evidence="2" type="ORF">GcM1_05915</name>
</gene>
<evidence type="ECO:0000313" key="3">
    <source>
        <dbReference type="Proteomes" id="UP000285326"/>
    </source>
</evidence>
<dbReference type="EMBL" id="MCBS01017648">
    <property type="protein sequence ID" value="RKF81970.1"/>
    <property type="molecule type" value="Genomic_DNA"/>
</dbReference>
<dbReference type="Proteomes" id="UP000285326">
    <property type="component" value="Unassembled WGS sequence"/>
</dbReference>
<accession>A0A420J5A8</accession>
<evidence type="ECO:0000256" key="1">
    <source>
        <dbReference type="SAM" id="SignalP"/>
    </source>
</evidence>